<comment type="similarity">
    <text evidence="2 10">Belongs to the RNA methyltransferase RsmE family.</text>
</comment>
<dbReference type="InterPro" id="IPR029026">
    <property type="entry name" value="tRNA_m1G_MTases_N"/>
</dbReference>
<dbReference type="EC" id="2.1.1.193" evidence="10"/>
<comment type="caution">
    <text evidence="13">The sequence shown here is derived from an EMBL/GenBank/DDBJ whole genome shotgun (WGS) entry which is preliminary data.</text>
</comment>
<dbReference type="GO" id="GO:0070475">
    <property type="term" value="P:rRNA base methylation"/>
    <property type="evidence" value="ECO:0007669"/>
    <property type="project" value="TreeGrafter"/>
</dbReference>
<dbReference type="InterPro" id="IPR015947">
    <property type="entry name" value="PUA-like_sf"/>
</dbReference>
<comment type="catalytic activity">
    <reaction evidence="9 10">
        <text>uridine(1498) in 16S rRNA + S-adenosyl-L-methionine = N(3)-methyluridine(1498) in 16S rRNA + S-adenosyl-L-homocysteine + H(+)</text>
        <dbReference type="Rhea" id="RHEA:42920"/>
        <dbReference type="Rhea" id="RHEA-COMP:10283"/>
        <dbReference type="Rhea" id="RHEA-COMP:10284"/>
        <dbReference type="ChEBI" id="CHEBI:15378"/>
        <dbReference type="ChEBI" id="CHEBI:57856"/>
        <dbReference type="ChEBI" id="CHEBI:59789"/>
        <dbReference type="ChEBI" id="CHEBI:65315"/>
        <dbReference type="ChEBI" id="CHEBI:74502"/>
        <dbReference type="EC" id="2.1.1.193"/>
    </reaction>
</comment>
<dbReference type="Pfam" id="PF04452">
    <property type="entry name" value="Methyltrans_RNA"/>
    <property type="match status" value="1"/>
</dbReference>
<dbReference type="InterPro" id="IPR006700">
    <property type="entry name" value="RsmE"/>
</dbReference>
<feature type="domain" description="Ribosomal RNA small subunit methyltransferase E PUA-like" evidence="12">
    <location>
        <begin position="32"/>
        <end position="76"/>
    </location>
</feature>
<accession>A0A660SIL5</accession>
<evidence type="ECO:0000256" key="5">
    <source>
        <dbReference type="ARBA" id="ARBA00022603"/>
    </source>
</evidence>
<dbReference type="SUPFAM" id="SSF75217">
    <property type="entry name" value="alpha/beta knot"/>
    <property type="match status" value="1"/>
</dbReference>
<comment type="subcellular location">
    <subcellularLocation>
        <location evidence="1 10">Cytoplasm</location>
    </subcellularLocation>
</comment>
<evidence type="ECO:0000256" key="6">
    <source>
        <dbReference type="ARBA" id="ARBA00022679"/>
    </source>
</evidence>
<evidence type="ECO:0000256" key="10">
    <source>
        <dbReference type="PIRNR" id="PIRNR015601"/>
    </source>
</evidence>
<evidence type="ECO:0000256" key="1">
    <source>
        <dbReference type="ARBA" id="ARBA00004496"/>
    </source>
</evidence>
<dbReference type="InterPro" id="IPR046886">
    <property type="entry name" value="RsmE_MTase_dom"/>
</dbReference>
<dbReference type="SUPFAM" id="SSF88697">
    <property type="entry name" value="PUA domain-like"/>
    <property type="match status" value="1"/>
</dbReference>
<dbReference type="EMBL" id="QNBE01000037">
    <property type="protein sequence ID" value="RKX70503.1"/>
    <property type="molecule type" value="Genomic_DNA"/>
</dbReference>
<reference evidence="13 14" key="1">
    <citation type="submission" date="2018-06" db="EMBL/GenBank/DDBJ databases">
        <title>Extensive metabolic versatility and redundancy in microbially diverse, dynamic hydrothermal sediments.</title>
        <authorList>
            <person name="Dombrowski N."/>
            <person name="Teske A."/>
            <person name="Baker B.J."/>
        </authorList>
    </citation>
    <scope>NUCLEOTIDE SEQUENCE [LARGE SCALE GENOMIC DNA]</scope>
    <source>
        <strain evidence="13">B36_G15</strain>
    </source>
</reference>
<dbReference type="AlphaFoldDB" id="A0A660SIL5"/>
<dbReference type="Gene3D" id="3.40.1280.10">
    <property type="match status" value="1"/>
</dbReference>
<evidence type="ECO:0000256" key="7">
    <source>
        <dbReference type="ARBA" id="ARBA00022691"/>
    </source>
</evidence>
<proteinExistence type="inferred from homology"/>
<evidence type="ECO:0000256" key="2">
    <source>
        <dbReference type="ARBA" id="ARBA00005528"/>
    </source>
</evidence>
<keyword evidence="4 10" id="KW-0698">rRNA processing</keyword>
<keyword evidence="3 10" id="KW-0963">Cytoplasm</keyword>
<evidence type="ECO:0000256" key="8">
    <source>
        <dbReference type="ARBA" id="ARBA00025699"/>
    </source>
</evidence>
<organism evidence="13 14">
    <name type="scientific">candidate division WOR-3 bacterium</name>
    <dbReference type="NCBI Taxonomy" id="2052148"/>
    <lineage>
        <taxon>Bacteria</taxon>
        <taxon>Bacteria division WOR-3</taxon>
    </lineage>
</organism>
<keyword evidence="6 10" id="KW-0808">Transferase</keyword>
<dbReference type="Pfam" id="PF20260">
    <property type="entry name" value="PUA_4"/>
    <property type="match status" value="1"/>
</dbReference>
<evidence type="ECO:0000313" key="13">
    <source>
        <dbReference type="EMBL" id="RKX70503.1"/>
    </source>
</evidence>
<dbReference type="GO" id="GO:0070042">
    <property type="term" value="F:rRNA (uridine-N3-)-methyltransferase activity"/>
    <property type="evidence" value="ECO:0007669"/>
    <property type="project" value="TreeGrafter"/>
</dbReference>
<evidence type="ECO:0000256" key="9">
    <source>
        <dbReference type="ARBA" id="ARBA00047944"/>
    </source>
</evidence>
<evidence type="ECO:0000256" key="3">
    <source>
        <dbReference type="ARBA" id="ARBA00022490"/>
    </source>
</evidence>
<dbReference type="GO" id="GO:0005737">
    <property type="term" value="C:cytoplasm"/>
    <property type="evidence" value="ECO:0007669"/>
    <property type="project" value="UniProtKB-SubCell"/>
</dbReference>
<dbReference type="CDD" id="cd18084">
    <property type="entry name" value="RsmE-like"/>
    <property type="match status" value="1"/>
</dbReference>
<dbReference type="PIRSF" id="PIRSF015601">
    <property type="entry name" value="MTase_slr0722"/>
    <property type="match status" value="1"/>
</dbReference>
<gene>
    <name evidence="13" type="ORF">DRP53_04740</name>
</gene>
<dbReference type="NCBIfam" id="TIGR00046">
    <property type="entry name" value="RsmE family RNA methyltransferase"/>
    <property type="match status" value="1"/>
</dbReference>
<evidence type="ECO:0000313" key="14">
    <source>
        <dbReference type="Proteomes" id="UP000268469"/>
    </source>
</evidence>
<evidence type="ECO:0000259" key="11">
    <source>
        <dbReference type="Pfam" id="PF04452"/>
    </source>
</evidence>
<comment type="function">
    <text evidence="8 10">Specifically methylates the N3 position of the uracil ring of uridine 1498 (m3U1498) in 16S rRNA. Acts on the fully assembled 30S ribosomal subunit.</text>
</comment>
<dbReference type="PANTHER" id="PTHR30027">
    <property type="entry name" value="RIBOSOMAL RNA SMALL SUBUNIT METHYLTRANSFERASE E"/>
    <property type="match status" value="1"/>
</dbReference>
<dbReference type="Proteomes" id="UP000268469">
    <property type="component" value="Unassembled WGS sequence"/>
</dbReference>
<name>A0A660SIL5_UNCW3</name>
<dbReference type="InterPro" id="IPR029028">
    <property type="entry name" value="Alpha/beta_knot_MTases"/>
</dbReference>
<sequence length="253" mass="28642">MRSRLWSENHAHEFFYIPPDKVSENRVFFGPNESRHIIRVLRHRKGDHIYASDGEGTIYHLRICVDDPKGIEAEILELERIEPRIHFVLSVGLLKGKRMDYVIEKSTELGVVSIIPMLTKRTVVKNLGGLRRIRLERIAMAAMKQSRGAWLPKISEVEPFDEVVDYLSNYDLVLIAHPGGDWRPSGERPSSVMIMIGPEGGFTDQELDEAVRRGAKVMDLGAKRLRSDTAAVVSLARVMALFENEGGEGEWPV</sequence>
<dbReference type="PANTHER" id="PTHR30027:SF3">
    <property type="entry name" value="16S RRNA (URACIL(1498)-N(3))-METHYLTRANSFERASE"/>
    <property type="match status" value="1"/>
</dbReference>
<feature type="domain" description="Ribosomal RNA small subunit methyltransferase E methyltransferase" evidence="11">
    <location>
        <begin position="85"/>
        <end position="238"/>
    </location>
</feature>
<keyword evidence="5 10" id="KW-0489">Methyltransferase</keyword>
<evidence type="ECO:0000256" key="4">
    <source>
        <dbReference type="ARBA" id="ARBA00022552"/>
    </source>
</evidence>
<keyword evidence="7 10" id="KW-0949">S-adenosyl-L-methionine</keyword>
<evidence type="ECO:0000259" key="12">
    <source>
        <dbReference type="Pfam" id="PF20260"/>
    </source>
</evidence>
<dbReference type="InterPro" id="IPR046887">
    <property type="entry name" value="RsmE_PUA-like"/>
</dbReference>
<protein>
    <recommendedName>
        <fullName evidence="10">Ribosomal RNA small subunit methyltransferase E</fullName>
        <ecNumber evidence="10">2.1.1.193</ecNumber>
    </recommendedName>
</protein>